<organism evidence="1">
    <name type="scientific">marine sediment metagenome</name>
    <dbReference type="NCBI Taxonomy" id="412755"/>
    <lineage>
        <taxon>unclassified sequences</taxon>
        <taxon>metagenomes</taxon>
        <taxon>ecological metagenomes</taxon>
    </lineage>
</organism>
<evidence type="ECO:0000313" key="1">
    <source>
        <dbReference type="EMBL" id="GAH57230.1"/>
    </source>
</evidence>
<protein>
    <submittedName>
        <fullName evidence="1">Uncharacterized protein</fullName>
    </submittedName>
</protein>
<proteinExistence type="predicted"/>
<sequence>ETDTGLWKRYRTALTSWVIVTSIAQIMGYDYTAALLKNVALDPETKALKIKSQVTSIVGEIDHNDLVGVTANQHHAQVHTLNSHSVPTANVNLNSKKIINLLTPTLNYDAATKKYVDDNVNGNGAKALCFVRLTHNQSIPVDGYHVIEYDAEDVDIGGNFNTVTHRFTAPVSTYYQMAAQLWLDGQLTEKLWKFKIVVNNTYTNPNTMAGMGHAPLTSPGTDDSIRVWWTVKYLNVGDFVDTRVDQSSGSVQTVHGVESYPGHKTWMSIIQL</sequence>
<reference evidence="1" key="1">
    <citation type="journal article" date="2014" name="Front. Microbiol.">
        <title>High frequency of phylogenetically diverse reductive dehalogenase-homologous genes in deep subseafloor sedimentary metagenomes.</title>
        <authorList>
            <person name="Kawai M."/>
            <person name="Futagami T."/>
            <person name="Toyoda A."/>
            <person name="Takaki Y."/>
            <person name="Nishi S."/>
            <person name="Hori S."/>
            <person name="Arai W."/>
            <person name="Tsubouchi T."/>
            <person name="Morono Y."/>
            <person name="Uchiyama I."/>
            <person name="Ito T."/>
            <person name="Fujiyama A."/>
            <person name="Inagaki F."/>
            <person name="Takami H."/>
        </authorList>
    </citation>
    <scope>NUCLEOTIDE SEQUENCE</scope>
    <source>
        <strain evidence="1">Expedition CK06-06</strain>
    </source>
</reference>
<dbReference type="EMBL" id="BARU01019819">
    <property type="protein sequence ID" value="GAH57230.1"/>
    <property type="molecule type" value="Genomic_DNA"/>
</dbReference>
<feature type="non-terminal residue" evidence="1">
    <location>
        <position position="1"/>
    </location>
</feature>
<gene>
    <name evidence="1" type="ORF">S03H2_32613</name>
</gene>
<dbReference type="InterPro" id="IPR008983">
    <property type="entry name" value="Tumour_necrosis_fac-like_dom"/>
</dbReference>
<accession>X1HJI2</accession>
<dbReference type="SUPFAM" id="SSF49842">
    <property type="entry name" value="TNF-like"/>
    <property type="match status" value="1"/>
</dbReference>
<dbReference type="AlphaFoldDB" id="X1HJI2"/>
<dbReference type="Gene3D" id="2.60.120.40">
    <property type="match status" value="1"/>
</dbReference>
<comment type="caution">
    <text evidence="1">The sequence shown here is derived from an EMBL/GenBank/DDBJ whole genome shotgun (WGS) entry which is preliminary data.</text>
</comment>
<name>X1HJI2_9ZZZZ</name>